<dbReference type="PANTHER" id="PTHR42756:SF1">
    <property type="entry name" value="TRANSCRIPTIONAL REPRESSOR OF EMRAB OPERON"/>
    <property type="match status" value="1"/>
</dbReference>
<keyword evidence="1" id="KW-0805">Transcription regulation</keyword>
<dbReference type="InterPro" id="IPR036390">
    <property type="entry name" value="WH_DNA-bd_sf"/>
</dbReference>
<comment type="caution">
    <text evidence="5">The sequence shown here is derived from an EMBL/GenBank/DDBJ whole genome shotgun (WGS) entry which is preliminary data.</text>
</comment>
<evidence type="ECO:0000256" key="2">
    <source>
        <dbReference type="ARBA" id="ARBA00023125"/>
    </source>
</evidence>
<dbReference type="InterPro" id="IPR000835">
    <property type="entry name" value="HTH_MarR-typ"/>
</dbReference>
<evidence type="ECO:0000313" key="6">
    <source>
        <dbReference type="Proteomes" id="UP001519288"/>
    </source>
</evidence>
<evidence type="ECO:0000256" key="1">
    <source>
        <dbReference type="ARBA" id="ARBA00023015"/>
    </source>
</evidence>
<name>A0ABS4JG23_9BACL</name>
<dbReference type="Proteomes" id="UP001519288">
    <property type="component" value="Unassembled WGS sequence"/>
</dbReference>
<dbReference type="GO" id="GO:0003677">
    <property type="term" value="F:DNA binding"/>
    <property type="evidence" value="ECO:0007669"/>
    <property type="project" value="UniProtKB-KW"/>
</dbReference>
<sequence length="142" mass="16310">MSFNLDQHPLGFMLSRTYLSFKKVASKAMNEYDVTPEQYGMLHKLSLGEGISQKKLAELIGRDQTSTGKILDKLEHKEMLIRAEDPTDRRAFLLYLSSTGRDVVEKVAPLMDQFHAQAFHGLTEIEKEMFADLINRIYDNLQ</sequence>
<dbReference type="EMBL" id="JAGGLD010000002">
    <property type="protein sequence ID" value="MBP2000663.1"/>
    <property type="molecule type" value="Genomic_DNA"/>
</dbReference>
<dbReference type="Gene3D" id="1.10.10.10">
    <property type="entry name" value="Winged helix-like DNA-binding domain superfamily/Winged helix DNA-binding domain"/>
    <property type="match status" value="1"/>
</dbReference>
<dbReference type="InterPro" id="IPR036388">
    <property type="entry name" value="WH-like_DNA-bd_sf"/>
</dbReference>
<keyword evidence="3" id="KW-0804">Transcription</keyword>
<keyword evidence="6" id="KW-1185">Reference proteome</keyword>
<gene>
    <name evidence="5" type="ORF">J2Z69_001694</name>
</gene>
<dbReference type="SMART" id="SM00347">
    <property type="entry name" value="HTH_MARR"/>
    <property type="match status" value="1"/>
</dbReference>
<dbReference type="PROSITE" id="PS50995">
    <property type="entry name" value="HTH_MARR_2"/>
    <property type="match status" value="1"/>
</dbReference>
<dbReference type="SUPFAM" id="SSF46785">
    <property type="entry name" value="Winged helix' DNA-binding domain"/>
    <property type="match status" value="1"/>
</dbReference>
<dbReference type="RefSeq" id="WP_209861031.1">
    <property type="nucleotide sequence ID" value="NZ_JAGGLD010000002.1"/>
</dbReference>
<accession>A0ABS4JG23</accession>
<evidence type="ECO:0000256" key="3">
    <source>
        <dbReference type="ARBA" id="ARBA00023163"/>
    </source>
</evidence>
<protein>
    <submittedName>
        <fullName evidence="5">DNA-binding MarR family transcriptional regulator</fullName>
    </submittedName>
</protein>
<evidence type="ECO:0000259" key="4">
    <source>
        <dbReference type="PROSITE" id="PS50995"/>
    </source>
</evidence>
<evidence type="ECO:0000313" key="5">
    <source>
        <dbReference type="EMBL" id="MBP2000663.1"/>
    </source>
</evidence>
<dbReference type="PRINTS" id="PR00598">
    <property type="entry name" value="HTHMARR"/>
</dbReference>
<keyword evidence="2 5" id="KW-0238">DNA-binding</keyword>
<feature type="domain" description="HTH marR-type" evidence="4">
    <location>
        <begin position="7"/>
        <end position="139"/>
    </location>
</feature>
<organism evidence="5 6">
    <name type="scientific">Paenibacillus shirakamiensis</name>
    <dbReference type="NCBI Taxonomy" id="1265935"/>
    <lineage>
        <taxon>Bacteria</taxon>
        <taxon>Bacillati</taxon>
        <taxon>Bacillota</taxon>
        <taxon>Bacilli</taxon>
        <taxon>Bacillales</taxon>
        <taxon>Paenibacillaceae</taxon>
        <taxon>Paenibacillus</taxon>
    </lineage>
</organism>
<dbReference type="PANTHER" id="PTHR42756">
    <property type="entry name" value="TRANSCRIPTIONAL REGULATOR, MARR"/>
    <property type="match status" value="1"/>
</dbReference>
<proteinExistence type="predicted"/>
<reference evidence="5 6" key="1">
    <citation type="submission" date="2021-03" db="EMBL/GenBank/DDBJ databases">
        <title>Genomic Encyclopedia of Type Strains, Phase IV (KMG-IV): sequencing the most valuable type-strain genomes for metagenomic binning, comparative biology and taxonomic classification.</title>
        <authorList>
            <person name="Goeker M."/>
        </authorList>
    </citation>
    <scope>NUCLEOTIDE SEQUENCE [LARGE SCALE GENOMIC DNA]</scope>
    <source>
        <strain evidence="5 6">DSM 26806</strain>
    </source>
</reference>
<dbReference type="Pfam" id="PF01047">
    <property type="entry name" value="MarR"/>
    <property type="match status" value="1"/>
</dbReference>